<keyword evidence="2" id="KW-1185">Reference proteome</keyword>
<organism evidence="1 2">
    <name type="scientific">Setomelanomma holmii</name>
    <dbReference type="NCBI Taxonomy" id="210430"/>
    <lineage>
        <taxon>Eukaryota</taxon>
        <taxon>Fungi</taxon>
        <taxon>Dikarya</taxon>
        <taxon>Ascomycota</taxon>
        <taxon>Pezizomycotina</taxon>
        <taxon>Dothideomycetes</taxon>
        <taxon>Pleosporomycetidae</taxon>
        <taxon>Pleosporales</taxon>
        <taxon>Pleosporineae</taxon>
        <taxon>Phaeosphaeriaceae</taxon>
        <taxon>Setomelanomma</taxon>
    </lineage>
</organism>
<dbReference type="OrthoDB" id="3676707at2759"/>
<evidence type="ECO:0000313" key="2">
    <source>
        <dbReference type="Proteomes" id="UP000799777"/>
    </source>
</evidence>
<dbReference type="EMBL" id="ML978221">
    <property type="protein sequence ID" value="KAF2027833.1"/>
    <property type="molecule type" value="Genomic_DNA"/>
</dbReference>
<dbReference type="AlphaFoldDB" id="A0A9P4H427"/>
<reference evidence="1" key="1">
    <citation type="journal article" date="2020" name="Stud. Mycol.">
        <title>101 Dothideomycetes genomes: a test case for predicting lifestyles and emergence of pathogens.</title>
        <authorList>
            <person name="Haridas S."/>
            <person name="Albert R."/>
            <person name="Binder M."/>
            <person name="Bloem J."/>
            <person name="Labutti K."/>
            <person name="Salamov A."/>
            <person name="Andreopoulos B."/>
            <person name="Baker S."/>
            <person name="Barry K."/>
            <person name="Bills G."/>
            <person name="Bluhm B."/>
            <person name="Cannon C."/>
            <person name="Castanera R."/>
            <person name="Culley D."/>
            <person name="Daum C."/>
            <person name="Ezra D."/>
            <person name="Gonzalez J."/>
            <person name="Henrissat B."/>
            <person name="Kuo A."/>
            <person name="Liang C."/>
            <person name="Lipzen A."/>
            <person name="Lutzoni F."/>
            <person name="Magnuson J."/>
            <person name="Mondo S."/>
            <person name="Nolan M."/>
            <person name="Ohm R."/>
            <person name="Pangilinan J."/>
            <person name="Park H.-J."/>
            <person name="Ramirez L."/>
            <person name="Alfaro M."/>
            <person name="Sun H."/>
            <person name="Tritt A."/>
            <person name="Yoshinaga Y."/>
            <person name="Zwiers L.-H."/>
            <person name="Turgeon B."/>
            <person name="Goodwin S."/>
            <person name="Spatafora J."/>
            <person name="Crous P."/>
            <person name="Grigoriev I."/>
        </authorList>
    </citation>
    <scope>NUCLEOTIDE SEQUENCE</scope>
    <source>
        <strain evidence="1">CBS 110217</strain>
    </source>
</reference>
<dbReference type="Proteomes" id="UP000799777">
    <property type="component" value="Unassembled WGS sequence"/>
</dbReference>
<sequence length="131" mass="14726">MDSGLEKLSHYGLVPGAFILPICRSWSGTALSSINIEDSANAPCICDGFSPPSKFWQNPGSMEATNRFVDAGKLYDNEKYGRLCAKRHKCKKQGTWRERLKLKEDEEVVVQNAWSRCEKTFGHDDVGVQIE</sequence>
<accession>A0A9P4H427</accession>
<protein>
    <submittedName>
        <fullName evidence="1">Uncharacterized protein</fullName>
    </submittedName>
</protein>
<proteinExistence type="predicted"/>
<name>A0A9P4H427_9PLEO</name>
<comment type="caution">
    <text evidence="1">The sequence shown here is derived from an EMBL/GenBank/DDBJ whole genome shotgun (WGS) entry which is preliminary data.</text>
</comment>
<evidence type="ECO:0000313" key="1">
    <source>
        <dbReference type="EMBL" id="KAF2027833.1"/>
    </source>
</evidence>
<gene>
    <name evidence="1" type="ORF">EK21DRAFT_114468</name>
</gene>